<keyword evidence="2" id="KW-0472">Membrane</keyword>
<dbReference type="Gene3D" id="3.30.9.10">
    <property type="entry name" value="D-Amino Acid Oxidase, subunit A, domain 2"/>
    <property type="match status" value="1"/>
</dbReference>
<keyword evidence="2" id="KW-0812">Transmembrane</keyword>
<dbReference type="Proteomes" id="UP000677668">
    <property type="component" value="Chromosome 1"/>
</dbReference>
<evidence type="ECO:0000313" key="5">
    <source>
        <dbReference type="Proteomes" id="UP000677668"/>
    </source>
</evidence>
<keyword evidence="2" id="KW-1133">Transmembrane helix</keyword>
<organism evidence="4 5">
    <name type="scientific">Chloracidobacterium sp. N</name>
    <dbReference type="NCBI Taxonomy" id="2821540"/>
    <lineage>
        <taxon>Bacteria</taxon>
        <taxon>Pseudomonadati</taxon>
        <taxon>Acidobacteriota</taxon>
        <taxon>Terriglobia</taxon>
        <taxon>Terriglobales</taxon>
        <taxon>Acidobacteriaceae</taxon>
        <taxon>Chloracidobacterium</taxon>
        <taxon>Chloracidobacterium aggregatum</taxon>
    </lineage>
</organism>
<sequence length="385" mass="42882">MNERAEVVIIGGGVIGCSIAYFLTRHGCRDVLILERENFQGKHSTGRSAGGVRQQFATPVNIRMSRFSIDFFTHFEELTGQDPEYRRYGYLFIATEPAHVDYLQQNLRVQQAEGIPVEFLTREDIAKLVPQLYVEDVLGGTYCPTDGFVDPYSIMQGFNRKAREQGARIELETEVLDFTVEHGRITGVVTNRGHIATPVVVNAAGAWSHLVGRKLGVDIPIRPTKRQIVTTERFDELPRELPMLVDLSTGCYMRKEGDGVMLGWADPDEPESFDTTFNPDFIDAIIERALPRVPCLENAAINLRRCWGGLYDISPDHHAIVGPVPQVAGFYVCTGFSGHGIMHSPAMGTAIAEMILFGESRTLDVKPLSIERFTTGELLHETAVI</sequence>
<keyword evidence="5" id="KW-1185">Reference proteome</keyword>
<evidence type="ECO:0000313" key="4">
    <source>
        <dbReference type="EMBL" id="QUV93833.1"/>
    </source>
</evidence>
<proteinExistence type="predicted"/>
<gene>
    <name evidence="4" type="ORF">J8C05_10790</name>
</gene>
<dbReference type="Gene3D" id="3.50.50.60">
    <property type="entry name" value="FAD/NAD(P)-binding domain"/>
    <property type="match status" value="1"/>
</dbReference>
<dbReference type="SUPFAM" id="SSF54373">
    <property type="entry name" value="FAD-linked reductases, C-terminal domain"/>
    <property type="match status" value="1"/>
</dbReference>
<evidence type="ECO:0000256" key="2">
    <source>
        <dbReference type="SAM" id="Phobius"/>
    </source>
</evidence>
<feature type="domain" description="FAD dependent oxidoreductase" evidence="3">
    <location>
        <begin position="7"/>
        <end position="354"/>
    </location>
</feature>
<dbReference type="PANTHER" id="PTHR13847:SF287">
    <property type="entry name" value="FAD-DEPENDENT OXIDOREDUCTASE DOMAIN-CONTAINING PROTEIN 1"/>
    <property type="match status" value="1"/>
</dbReference>
<reference evidence="4 5" key="1">
    <citation type="submission" date="2021-03" db="EMBL/GenBank/DDBJ databases">
        <title>Genomic and phenotypic characterization of Chloracidobacterium isolates provides evidence for multiple species.</title>
        <authorList>
            <person name="Saini M.K."/>
            <person name="Costas A.M.G."/>
            <person name="Tank M."/>
            <person name="Bryant D.A."/>
        </authorList>
    </citation>
    <scope>NUCLEOTIDE SEQUENCE [LARGE SCALE GENOMIC DNA]</scope>
    <source>
        <strain evidence="4 5">N</strain>
    </source>
</reference>
<dbReference type="Pfam" id="PF01266">
    <property type="entry name" value="DAO"/>
    <property type="match status" value="1"/>
</dbReference>
<dbReference type="PANTHER" id="PTHR13847">
    <property type="entry name" value="SARCOSINE DEHYDROGENASE-RELATED"/>
    <property type="match status" value="1"/>
</dbReference>
<feature type="transmembrane region" description="Helical" evidence="2">
    <location>
        <begin position="7"/>
        <end position="24"/>
    </location>
</feature>
<name>A0ABX8AYP0_9BACT</name>
<protein>
    <submittedName>
        <fullName evidence="4">FAD-binding oxidoreductase</fullName>
    </submittedName>
</protein>
<dbReference type="SUPFAM" id="SSF51905">
    <property type="entry name" value="FAD/NAD(P)-binding domain"/>
    <property type="match status" value="1"/>
</dbReference>
<dbReference type="InterPro" id="IPR036188">
    <property type="entry name" value="FAD/NAD-bd_sf"/>
</dbReference>
<accession>A0ABX8AYP0</accession>
<dbReference type="EMBL" id="CP072642">
    <property type="protein sequence ID" value="QUV93833.1"/>
    <property type="molecule type" value="Genomic_DNA"/>
</dbReference>
<keyword evidence="1" id="KW-0560">Oxidoreductase</keyword>
<dbReference type="RefSeq" id="WP_211422173.1">
    <property type="nucleotide sequence ID" value="NZ_CP072642.1"/>
</dbReference>
<evidence type="ECO:0000256" key="1">
    <source>
        <dbReference type="ARBA" id="ARBA00023002"/>
    </source>
</evidence>
<evidence type="ECO:0000259" key="3">
    <source>
        <dbReference type="Pfam" id="PF01266"/>
    </source>
</evidence>
<dbReference type="PROSITE" id="PS51257">
    <property type="entry name" value="PROKAR_LIPOPROTEIN"/>
    <property type="match status" value="1"/>
</dbReference>
<dbReference type="InterPro" id="IPR006076">
    <property type="entry name" value="FAD-dep_OxRdtase"/>
</dbReference>